<evidence type="ECO:0000313" key="3">
    <source>
        <dbReference type="EMBL" id="ODQ56773.1"/>
    </source>
</evidence>
<dbReference type="EMBL" id="KV454215">
    <property type="protein sequence ID" value="ODQ56773.1"/>
    <property type="molecule type" value="Genomic_DNA"/>
</dbReference>
<gene>
    <name evidence="3" type="ORF">WICANDRAFT_81606</name>
</gene>
<feature type="region of interest" description="Disordered" evidence="2">
    <location>
        <begin position="434"/>
        <end position="455"/>
    </location>
</feature>
<feature type="region of interest" description="Disordered" evidence="2">
    <location>
        <begin position="192"/>
        <end position="218"/>
    </location>
</feature>
<name>A0A1E3NUL3_WICAA</name>
<evidence type="ECO:0000313" key="4">
    <source>
        <dbReference type="Proteomes" id="UP000094112"/>
    </source>
</evidence>
<sequence length="468" mass="55019">MSLSENTNKENIPIAVNETEPLYPKINNNHHHQNKELIKLQRDVTKLERLYKDEVIKCQQSMSEQERLEIEMLQKEKQIYQQQQHLQKMTDLNKSLSKKLSVEISYYENALGNYRKMEKEWDDKFRKSKIDQTKFEHMIKKKNDELNDINQELEIVKNQVDNKDLELKDLKVQLEQTLEQLEEMKLKNLLHHSHHHDKEKEHEHKKIHDNDSSDEEDLSSLVIHDDEEEDEETGDETFDISGNSSSLAHEINNKINDNDKTIKKYQFEVKSLKNEKHQLYNYINKLLKNKPHPDQNSVLKEKLVKRKILRTISINQAVHGVSDNASIGSTKSNVVKAGKRVLSNVVNFKSYQNLKKRPSQQISATTTLVHEQNSDTEQETPQQHRFTDDEDVDEDEIRLIGNQNFACTIYKLSSPYFMMNPIELLLKVKKQEEQLDKRDELPKPTDDAYDNEQTDKTIELGAIELDID</sequence>
<evidence type="ECO:0000256" key="1">
    <source>
        <dbReference type="SAM" id="Coils"/>
    </source>
</evidence>
<dbReference type="GeneID" id="30202515"/>
<feature type="region of interest" description="Disordered" evidence="2">
    <location>
        <begin position="357"/>
        <end position="391"/>
    </location>
</feature>
<keyword evidence="1" id="KW-0175">Coiled coil</keyword>
<keyword evidence="4" id="KW-1185">Reference proteome</keyword>
<proteinExistence type="predicted"/>
<feature type="coiled-coil region" evidence="1">
    <location>
        <begin position="255"/>
        <end position="289"/>
    </location>
</feature>
<organism evidence="3 4">
    <name type="scientific">Wickerhamomyces anomalus (strain ATCC 58044 / CBS 1984 / NCYC 433 / NRRL Y-366-8)</name>
    <name type="common">Yeast</name>
    <name type="synonym">Hansenula anomala</name>
    <dbReference type="NCBI Taxonomy" id="683960"/>
    <lineage>
        <taxon>Eukaryota</taxon>
        <taxon>Fungi</taxon>
        <taxon>Dikarya</taxon>
        <taxon>Ascomycota</taxon>
        <taxon>Saccharomycotina</taxon>
        <taxon>Saccharomycetes</taxon>
        <taxon>Phaffomycetales</taxon>
        <taxon>Wickerhamomycetaceae</taxon>
        <taxon>Wickerhamomyces</taxon>
    </lineage>
</organism>
<feature type="compositionally biased region" description="Polar residues" evidence="2">
    <location>
        <begin position="357"/>
        <end position="371"/>
    </location>
</feature>
<dbReference type="AlphaFoldDB" id="A0A1E3NUL3"/>
<feature type="compositionally biased region" description="Basic and acidic residues" evidence="2">
    <location>
        <begin position="434"/>
        <end position="446"/>
    </location>
</feature>
<dbReference type="RefSeq" id="XP_019035980.1">
    <property type="nucleotide sequence ID" value="XM_019185269.1"/>
</dbReference>
<dbReference type="Proteomes" id="UP000094112">
    <property type="component" value="Unassembled WGS sequence"/>
</dbReference>
<reference evidence="3 4" key="1">
    <citation type="journal article" date="2016" name="Proc. Natl. Acad. Sci. U.S.A.">
        <title>Comparative genomics of biotechnologically important yeasts.</title>
        <authorList>
            <person name="Riley R."/>
            <person name="Haridas S."/>
            <person name="Wolfe K.H."/>
            <person name="Lopes M.R."/>
            <person name="Hittinger C.T."/>
            <person name="Goeker M."/>
            <person name="Salamov A.A."/>
            <person name="Wisecaver J.H."/>
            <person name="Long T.M."/>
            <person name="Calvey C.H."/>
            <person name="Aerts A.L."/>
            <person name="Barry K.W."/>
            <person name="Choi C."/>
            <person name="Clum A."/>
            <person name="Coughlan A.Y."/>
            <person name="Deshpande S."/>
            <person name="Douglass A.P."/>
            <person name="Hanson S.J."/>
            <person name="Klenk H.-P."/>
            <person name="LaButti K.M."/>
            <person name="Lapidus A."/>
            <person name="Lindquist E.A."/>
            <person name="Lipzen A.M."/>
            <person name="Meier-Kolthoff J.P."/>
            <person name="Ohm R.A."/>
            <person name="Otillar R.P."/>
            <person name="Pangilinan J.L."/>
            <person name="Peng Y."/>
            <person name="Rokas A."/>
            <person name="Rosa C.A."/>
            <person name="Scheuner C."/>
            <person name="Sibirny A.A."/>
            <person name="Slot J.C."/>
            <person name="Stielow J.B."/>
            <person name="Sun H."/>
            <person name="Kurtzman C.P."/>
            <person name="Blackwell M."/>
            <person name="Grigoriev I.V."/>
            <person name="Jeffries T.W."/>
        </authorList>
    </citation>
    <scope>NUCLEOTIDE SEQUENCE [LARGE SCALE GENOMIC DNA]</scope>
    <source>
        <strain evidence="4">ATCC 58044 / CBS 1984 / NCYC 433 / NRRL Y-366-8</strain>
    </source>
</reference>
<feature type="coiled-coil region" evidence="1">
    <location>
        <begin position="139"/>
        <end position="187"/>
    </location>
</feature>
<evidence type="ECO:0000256" key="2">
    <source>
        <dbReference type="SAM" id="MobiDB-lite"/>
    </source>
</evidence>
<dbReference type="OrthoDB" id="10636026at2759"/>
<feature type="coiled-coil region" evidence="1">
    <location>
        <begin position="56"/>
        <end position="83"/>
    </location>
</feature>
<feature type="compositionally biased region" description="Basic and acidic residues" evidence="2">
    <location>
        <begin position="196"/>
        <end position="211"/>
    </location>
</feature>
<accession>A0A1E3NUL3</accession>
<protein>
    <submittedName>
        <fullName evidence="3">Uncharacterized protein</fullName>
    </submittedName>
</protein>